<accession>A0A3B3RC21</accession>
<evidence type="ECO:0000256" key="1">
    <source>
        <dbReference type="ARBA" id="ARBA00022723"/>
    </source>
</evidence>
<keyword evidence="3" id="KW-0862">Zinc</keyword>
<keyword evidence="7" id="KW-1185">Reference proteome</keyword>
<protein>
    <recommendedName>
        <fullName evidence="5">RING-type domain-containing protein</fullName>
    </recommendedName>
</protein>
<dbReference type="InterPro" id="IPR013083">
    <property type="entry name" value="Znf_RING/FYVE/PHD"/>
</dbReference>
<proteinExistence type="predicted"/>
<dbReference type="PROSITE" id="PS00518">
    <property type="entry name" value="ZF_RING_1"/>
    <property type="match status" value="1"/>
</dbReference>
<dbReference type="AlphaFoldDB" id="A0A3B3RC21"/>
<dbReference type="Pfam" id="PF13923">
    <property type="entry name" value="zf-C3HC4_2"/>
    <property type="match status" value="1"/>
</dbReference>
<evidence type="ECO:0000256" key="3">
    <source>
        <dbReference type="ARBA" id="ARBA00022833"/>
    </source>
</evidence>
<name>A0A3B3RC21_9TELE</name>
<evidence type="ECO:0000259" key="5">
    <source>
        <dbReference type="PROSITE" id="PS50089"/>
    </source>
</evidence>
<dbReference type="SUPFAM" id="SSF57850">
    <property type="entry name" value="RING/U-box"/>
    <property type="match status" value="1"/>
</dbReference>
<dbReference type="Ensembl" id="ENSPKIT00000039941.1">
    <property type="protein sequence ID" value="ENSPKIP00000015475.1"/>
    <property type="gene ID" value="ENSPKIG00000002185.1"/>
</dbReference>
<evidence type="ECO:0000256" key="2">
    <source>
        <dbReference type="ARBA" id="ARBA00022771"/>
    </source>
</evidence>
<evidence type="ECO:0000256" key="4">
    <source>
        <dbReference type="PROSITE-ProRule" id="PRU00175"/>
    </source>
</evidence>
<keyword evidence="2 4" id="KW-0863">Zinc-finger</keyword>
<reference evidence="6" key="1">
    <citation type="submission" date="2025-08" db="UniProtKB">
        <authorList>
            <consortium name="Ensembl"/>
        </authorList>
    </citation>
    <scope>IDENTIFICATION</scope>
</reference>
<dbReference type="Proteomes" id="UP000261540">
    <property type="component" value="Unplaced"/>
</dbReference>
<sequence length="55" mass="6390">IPGFCKYFLCSRLKCLTCPVCYEIYRDPVVLKCAHSFCNVCLQQSLQEKCCISQY</sequence>
<feature type="domain" description="RING-type" evidence="5">
    <location>
        <begin position="18"/>
        <end position="50"/>
    </location>
</feature>
<evidence type="ECO:0000313" key="7">
    <source>
        <dbReference type="Proteomes" id="UP000261540"/>
    </source>
</evidence>
<keyword evidence="1" id="KW-0479">Metal-binding</keyword>
<dbReference type="InterPro" id="IPR017907">
    <property type="entry name" value="Znf_RING_CS"/>
</dbReference>
<reference evidence="6" key="2">
    <citation type="submission" date="2025-09" db="UniProtKB">
        <authorList>
            <consortium name="Ensembl"/>
        </authorList>
    </citation>
    <scope>IDENTIFICATION</scope>
</reference>
<dbReference type="Gene3D" id="3.30.40.10">
    <property type="entry name" value="Zinc/RING finger domain, C3HC4 (zinc finger)"/>
    <property type="match status" value="1"/>
</dbReference>
<dbReference type="InterPro" id="IPR001841">
    <property type="entry name" value="Znf_RING"/>
</dbReference>
<dbReference type="SMART" id="SM00184">
    <property type="entry name" value="RING"/>
    <property type="match status" value="1"/>
</dbReference>
<evidence type="ECO:0000313" key="6">
    <source>
        <dbReference type="Ensembl" id="ENSPKIP00000015475.1"/>
    </source>
</evidence>
<dbReference type="GO" id="GO:0008270">
    <property type="term" value="F:zinc ion binding"/>
    <property type="evidence" value="ECO:0007669"/>
    <property type="project" value="UniProtKB-KW"/>
</dbReference>
<dbReference type="PROSITE" id="PS50089">
    <property type="entry name" value="ZF_RING_2"/>
    <property type="match status" value="1"/>
</dbReference>
<organism evidence="6 7">
    <name type="scientific">Paramormyrops kingsleyae</name>
    <dbReference type="NCBI Taxonomy" id="1676925"/>
    <lineage>
        <taxon>Eukaryota</taxon>
        <taxon>Metazoa</taxon>
        <taxon>Chordata</taxon>
        <taxon>Craniata</taxon>
        <taxon>Vertebrata</taxon>
        <taxon>Euteleostomi</taxon>
        <taxon>Actinopterygii</taxon>
        <taxon>Neopterygii</taxon>
        <taxon>Teleostei</taxon>
        <taxon>Osteoglossocephala</taxon>
        <taxon>Osteoglossomorpha</taxon>
        <taxon>Osteoglossiformes</taxon>
        <taxon>Mormyridae</taxon>
        <taxon>Paramormyrops</taxon>
    </lineage>
</organism>